<proteinExistence type="inferred from homology"/>
<sequence>MAAVRPMIAITGIGTALPPYRMDQADTARRIVDALSNSPDSARWARRIFKQCGVESRYTCEPDLLQEASVCRYMPQEDRSKVPSTAERMAVYKRESVPLAISAARAALADAKMDAKQITHLITVSCTGQFLPGIDAALIRELGLVPSVMRIPLTFIGCAAGMKAICLSKQLVSGDPKTNVLIVCVELCTLHIQPSGDREALFGASFFGDGASACVIGAASSQHQHVYQLGDDRSVLLPGGADEMIWEIGNDGFDLYLSPNIPRLIREHVPAEVAHLGGDEHSELWAIHPGGKGIVEALQSRYGLRDEQVAPSLSVLRDIGNVSSATILFVMKKMREQLQEQGTERASGLALAFGPGLTAEMIKITYVASSVPSKRRTENAHYVS</sequence>
<organism evidence="5 6">
    <name type="scientific">Paenibacillus motobuensis</name>
    <dbReference type="NCBI Taxonomy" id="295324"/>
    <lineage>
        <taxon>Bacteria</taxon>
        <taxon>Bacillati</taxon>
        <taxon>Bacillota</taxon>
        <taxon>Bacilli</taxon>
        <taxon>Bacillales</taxon>
        <taxon>Paenibacillaceae</taxon>
        <taxon>Paenibacillus</taxon>
    </lineage>
</organism>
<comment type="similarity">
    <text evidence="1">Belongs to the thiolase-like superfamily. Chalcone/stilbene synthases family.</text>
</comment>
<evidence type="ECO:0000313" key="6">
    <source>
        <dbReference type="Proteomes" id="UP001500340"/>
    </source>
</evidence>
<reference evidence="5 6" key="1">
    <citation type="journal article" date="2019" name="Int. J. Syst. Evol. Microbiol.">
        <title>The Global Catalogue of Microorganisms (GCM) 10K type strain sequencing project: providing services to taxonomists for standard genome sequencing and annotation.</title>
        <authorList>
            <consortium name="The Broad Institute Genomics Platform"/>
            <consortium name="The Broad Institute Genome Sequencing Center for Infectious Disease"/>
            <person name="Wu L."/>
            <person name="Ma J."/>
        </authorList>
    </citation>
    <scope>NUCLEOTIDE SEQUENCE [LARGE SCALE GENOMIC DNA]</scope>
    <source>
        <strain evidence="5 6">JCM 12774</strain>
    </source>
</reference>
<evidence type="ECO:0000256" key="1">
    <source>
        <dbReference type="ARBA" id="ARBA00005531"/>
    </source>
</evidence>
<dbReference type="CDD" id="cd00831">
    <property type="entry name" value="CHS_like"/>
    <property type="match status" value="1"/>
</dbReference>
<dbReference type="RefSeq" id="WP_343860958.1">
    <property type="nucleotide sequence ID" value="NZ_BAAACX010000009.1"/>
</dbReference>
<feature type="domain" description="Chalcone/stilbene synthase C-terminal" evidence="4">
    <location>
        <begin position="236"/>
        <end position="364"/>
    </location>
</feature>
<dbReference type="EMBL" id="BAAACX010000009">
    <property type="protein sequence ID" value="GAA0390753.1"/>
    <property type="molecule type" value="Genomic_DNA"/>
</dbReference>
<dbReference type="Gene3D" id="3.40.47.10">
    <property type="match status" value="2"/>
</dbReference>
<gene>
    <name evidence="5" type="ORF">GCM10008933_22120</name>
</gene>
<dbReference type="Proteomes" id="UP001500340">
    <property type="component" value="Unassembled WGS sequence"/>
</dbReference>
<dbReference type="InterPro" id="IPR012328">
    <property type="entry name" value="Chalcone/stilbene_synt_C"/>
</dbReference>
<keyword evidence="2" id="KW-0808">Transferase</keyword>
<dbReference type="Pfam" id="PF00195">
    <property type="entry name" value="Chal_sti_synt_N"/>
    <property type="match status" value="1"/>
</dbReference>
<evidence type="ECO:0000256" key="2">
    <source>
        <dbReference type="ARBA" id="ARBA00022679"/>
    </source>
</evidence>
<dbReference type="InterPro" id="IPR011141">
    <property type="entry name" value="Polyketide_synthase_type-III"/>
</dbReference>
<name>A0ABN0YC75_9BACL</name>
<accession>A0ABN0YC75</accession>
<evidence type="ECO:0000313" key="5">
    <source>
        <dbReference type="EMBL" id="GAA0390753.1"/>
    </source>
</evidence>
<dbReference type="InterPro" id="IPR016039">
    <property type="entry name" value="Thiolase-like"/>
</dbReference>
<dbReference type="SUPFAM" id="SSF53901">
    <property type="entry name" value="Thiolase-like"/>
    <property type="match status" value="2"/>
</dbReference>
<feature type="domain" description="Chalcone/stilbene synthase N-terminal" evidence="3">
    <location>
        <begin position="9"/>
        <end position="218"/>
    </location>
</feature>
<protein>
    <submittedName>
        <fullName evidence="5">Type III polyketide synthase</fullName>
    </submittedName>
</protein>
<evidence type="ECO:0000259" key="4">
    <source>
        <dbReference type="Pfam" id="PF02797"/>
    </source>
</evidence>
<dbReference type="Pfam" id="PF02797">
    <property type="entry name" value="Chal_sti_synt_C"/>
    <property type="match status" value="1"/>
</dbReference>
<evidence type="ECO:0000259" key="3">
    <source>
        <dbReference type="Pfam" id="PF00195"/>
    </source>
</evidence>
<dbReference type="PANTHER" id="PTHR11877">
    <property type="entry name" value="HYDROXYMETHYLGLUTARYL-COA SYNTHASE"/>
    <property type="match status" value="1"/>
</dbReference>
<dbReference type="PIRSF" id="PIRSF000451">
    <property type="entry name" value="PKS_III"/>
    <property type="match status" value="1"/>
</dbReference>
<keyword evidence="6" id="KW-1185">Reference proteome</keyword>
<comment type="caution">
    <text evidence="5">The sequence shown here is derived from an EMBL/GenBank/DDBJ whole genome shotgun (WGS) entry which is preliminary data.</text>
</comment>
<dbReference type="PANTHER" id="PTHR11877:SF46">
    <property type="entry name" value="TYPE III POLYKETIDE SYNTHASE A"/>
    <property type="match status" value="1"/>
</dbReference>
<dbReference type="InterPro" id="IPR001099">
    <property type="entry name" value="Chalcone/stilbene_synt_N"/>
</dbReference>